<dbReference type="InterPro" id="IPR052535">
    <property type="entry name" value="Bacilysin_H2HPP_isomerase"/>
</dbReference>
<organism evidence="2 3">
    <name type="scientific">Aquipseudomonas alcaligenes</name>
    <name type="common">Pseudomonas alcaligenes</name>
    <dbReference type="NCBI Taxonomy" id="43263"/>
    <lineage>
        <taxon>Bacteria</taxon>
        <taxon>Pseudomonadati</taxon>
        <taxon>Pseudomonadota</taxon>
        <taxon>Gammaproteobacteria</taxon>
        <taxon>Pseudomonadales</taxon>
        <taxon>Pseudomonadaceae</taxon>
        <taxon>Aquipseudomonas</taxon>
    </lineage>
</organism>
<name>A0A2V4KYK2_AQUAC</name>
<dbReference type="EMBL" id="QJRX01000006">
    <property type="protein sequence ID" value="PYC23364.1"/>
    <property type="molecule type" value="Genomic_DNA"/>
</dbReference>
<dbReference type="PANTHER" id="PTHR40112:SF1">
    <property type="entry name" value="H2HPP ISOMERASE"/>
    <property type="match status" value="1"/>
</dbReference>
<proteinExistence type="predicted"/>
<dbReference type="PANTHER" id="PTHR40112">
    <property type="entry name" value="H2HPP ISOMERASE"/>
    <property type="match status" value="1"/>
</dbReference>
<comment type="caution">
    <text evidence="2">The sequence shown here is derived from an EMBL/GenBank/DDBJ whole genome shotgun (WGS) entry which is preliminary data.</text>
</comment>
<dbReference type="Pfam" id="PF07883">
    <property type="entry name" value="Cupin_2"/>
    <property type="match status" value="1"/>
</dbReference>
<feature type="domain" description="Cupin type-2" evidence="1">
    <location>
        <begin position="34"/>
        <end position="93"/>
    </location>
</feature>
<reference evidence="2 3" key="1">
    <citation type="submission" date="2018-06" db="EMBL/GenBank/DDBJ databases">
        <title>Pseudomonas diversity within urban Lake Michigan freshwaters.</title>
        <authorList>
            <person name="Batrich M."/>
            <person name="Hatzopoulos T."/>
            <person name="Putonti C."/>
        </authorList>
    </citation>
    <scope>NUCLEOTIDE SEQUENCE [LARGE SCALE GENOMIC DNA]</scope>
    <source>
        <strain evidence="2 3">MB-090714</strain>
    </source>
</reference>
<evidence type="ECO:0000259" key="1">
    <source>
        <dbReference type="Pfam" id="PF07883"/>
    </source>
</evidence>
<dbReference type="RefSeq" id="WP_110682723.1">
    <property type="nucleotide sequence ID" value="NZ_QJRX01000006.1"/>
</dbReference>
<dbReference type="InterPro" id="IPR011051">
    <property type="entry name" value="RmlC_Cupin_sf"/>
</dbReference>
<dbReference type="Proteomes" id="UP000248146">
    <property type="component" value="Unassembled WGS sequence"/>
</dbReference>
<dbReference type="SUPFAM" id="SSF51182">
    <property type="entry name" value="RmlC-like cupins"/>
    <property type="match status" value="1"/>
</dbReference>
<dbReference type="InterPro" id="IPR014710">
    <property type="entry name" value="RmlC-like_jellyroll"/>
</dbReference>
<evidence type="ECO:0000313" key="3">
    <source>
        <dbReference type="Proteomes" id="UP000248146"/>
    </source>
</evidence>
<sequence>MPGDYPSKIKQLPLYDGRFDAYKLSAEGADVLFASYPAGTSIPPHRHDTDNHGVITRGELILTMNGETTRVGVGQWYHVPAHVEHAARFEVETDEVEFWFSAPEDKDAS</sequence>
<gene>
    <name evidence="2" type="ORF">DMO17_11955</name>
</gene>
<dbReference type="Gene3D" id="2.60.120.10">
    <property type="entry name" value="Jelly Rolls"/>
    <property type="match status" value="1"/>
</dbReference>
<dbReference type="OrthoDB" id="582598at2"/>
<accession>A0A2V4KYK2</accession>
<dbReference type="AlphaFoldDB" id="A0A2V4KYK2"/>
<protein>
    <submittedName>
        <fullName evidence="2">Cupin domain-containing protein</fullName>
    </submittedName>
</protein>
<dbReference type="InterPro" id="IPR013096">
    <property type="entry name" value="Cupin_2"/>
</dbReference>
<evidence type="ECO:0000313" key="2">
    <source>
        <dbReference type="EMBL" id="PYC23364.1"/>
    </source>
</evidence>